<evidence type="ECO:0000313" key="2">
    <source>
        <dbReference type="Proteomes" id="UP001172457"/>
    </source>
</evidence>
<reference evidence="1" key="1">
    <citation type="submission" date="2023-03" db="EMBL/GenBank/DDBJ databases">
        <title>Chromosome-scale reference genome and RAD-based genetic map of yellow starthistle (Centaurea solstitialis) reveal putative structural variation and QTLs associated with invader traits.</title>
        <authorList>
            <person name="Reatini B."/>
            <person name="Cang F.A."/>
            <person name="Jiang Q."/>
            <person name="Mckibben M.T.W."/>
            <person name="Barker M.S."/>
            <person name="Rieseberg L.H."/>
            <person name="Dlugosch K.M."/>
        </authorList>
    </citation>
    <scope>NUCLEOTIDE SEQUENCE</scope>
    <source>
        <strain evidence="1">CAN-66</strain>
        <tissue evidence="1">Leaf</tissue>
    </source>
</reference>
<accession>A0AA38S9Y2</accession>
<keyword evidence="2" id="KW-1185">Reference proteome</keyword>
<proteinExistence type="predicted"/>
<gene>
    <name evidence="1" type="ORF">OSB04_031653</name>
</gene>
<evidence type="ECO:0000313" key="1">
    <source>
        <dbReference type="EMBL" id="KAJ9538920.1"/>
    </source>
</evidence>
<dbReference type="AlphaFoldDB" id="A0AA38S9Y2"/>
<sequence>MELVSPATWTAEGRWERMAATEDEGLGDGDGRRAGGEGGVVHVLVVGMVAASGGKVGLGWRRREVCGPPGMMEHVSGGKAKDWSQGEVCIMCLVSGVLKELGYTEEMVYKF</sequence>
<organism evidence="1 2">
    <name type="scientific">Centaurea solstitialis</name>
    <name type="common">yellow star-thistle</name>
    <dbReference type="NCBI Taxonomy" id="347529"/>
    <lineage>
        <taxon>Eukaryota</taxon>
        <taxon>Viridiplantae</taxon>
        <taxon>Streptophyta</taxon>
        <taxon>Embryophyta</taxon>
        <taxon>Tracheophyta</taxon>
        <taxon>Spermatophyta</taxon>
        <taxon>Magnoliopsida</taxon>
        <taxon>eudicotyledons</taxon>
        <taxon>Gunneridae</taxon>
        <taxon>Pentapetalae</taxon>
        <taxon>asterids</taxon>
        <taxon>campanulids</taxon>
        <taxon>Asterales</taxon>
        <taxon>Asteraceae</taxon>
        <taxon>Carduoideae</taxon>
        <taxon>Cardueae</taxon>
        <taxon>Centaureinae</taxon>
        <taxon>Centaurea</taxon>
    </lineage>
</organism>
<comment type="caution">
    <text evidence="1">The sequence shown here is derived from an EMBL/GenBank/DDBJ whole genome shotgun (WGS) entry which is preliminary data.</text>
</comment>
<protein>
    <submittedName>
        <fullName evidence="1">Uncharacterized protein</fullName>
    </submittedName>
</protein>
<dbReference type="EMBL" id="JARYMX010000008">
    <property type="protein sequence ID" value="KAJ9538920.1"/>
    <property type="molecule type" value="Genomic_DNA"/>
</dbReference>
<dbReference type="Proteomes" id="UP001172457">
    <property type="component" value="Chromosome 8"/>
</dbReference>
<name>A0AA38S9Y2_9ASTR</name>